<proteinExistence type="inferred from homology"/>
<comment type="similarity">
    <text evidence="1 7">Belongs to the peptidase S8 family.</text>
</comment>
<feature type="domain" description="Peptidase S8/S53" evidence="9">
    <location>
        <begin position="159"/>
        <end position="608"/>
    </location>
</feature>
<dbReference type="Proteomes" id="UP001152523">
    <property type="component" value="Unassembled WGS sequence"/>
</dbReference>
<dbReference type="Pfam" id="PF00082">
    <property type="entry name" value="Peptidase_S8"/>
    <property type="match status" value="1"/>
</dbReference>
<dbReference type="Gene3D" id="3.40.50.200">
    <property type="entry name" value="Peptidase S8/S53 domain"/>
    <property type="match status" value="1"/>
</dbReference>
<dbReference type="InterPro" id="IPR022398">
    <property type="entry name" value="Peptidase_S8_His-AS"/>
</dbReference>
<dbReference type="InterPro" id="IPR010259">
    <property type="entry name" value="S8pro/Inhibitor_I9"/>
</dbReference>
<keyword evidence="3 8" id="KW-0732">Signal</keyword>
<dbReference type="Gene3D" id="3.50.30.30">
    <property type="match status" value="1"/>
</dbReference>
<dbReference type="InterPro" id="IPR034197">
    <property type="entry name" value="Peptidases_S8_3"/>
</dbReference>
<dbReference type="Gene3D" id="2.60.40.2310">
    <property type="match status" value="1"/>
</dbReference>
<dbReference type="SUPFAM" id="SSF52743">
    <property type="entry name" value="Subtilisin-like"/>
    <property type="match status" value="1"/>
</dbReference>
<keyword evidence="14" id="KW-1185">Reference proteome</keyword>
<keyword evidence="2 7" id="KW-0645">Protease</keyword>
<dbReference type="PRINTS" id="PR00723">
    <property type="entry name" value="SUBTILISIN"/>
</dbReference>
<dbReference type="InterPro" id="IPR041469">
    <property type="entry name" value="Subtilisin-like_FN3"/>
</dbReference>
<dbReference type="GO" id="GO:0006508">
    <property type="term" value="P:proteolysis"/>
    <property type="evidence" value="ECO:0007669"/>
    <property type="project" value="UniProtKB-KW"/>
</dbReference>
<evidence type="ECO:0000259" key="9">
    <source>
        <dbReference type="Pfam" id="PF00082"/>
    </source>
</evidence>
<dbReference type="GO" id="GO:0004252">
    <property type="term" value="F:serine-type endopeptidase activity"/>
    <property type="evidence" value="ECO:0007669"/>
    <property type="project" value="UniProtKB-UniRule"/>
</dbReference>
<dbReference type="InterPro" id="IPR036852">
    <property type="entry name" value="Peptidase_S8/S53_dom_sf"/>
</dbReference>
<evidence type="ECO:0000256" key="4">
    <source>
        <dbReference type="ARBA" id="ARBA00022801"/>
    </source>
</evidence>
<evidence type="ECO:0000256" key="1">
    <source>
        <dbReference type="ARBA" id="ARBA00011073"/>
    </source>
</evidence>
<dbReference type="PROSITE" id="PS51892">
    <property type="entry name" value="SUBTILASE"/>
    <property type="match status" value="1"/>
</dbReference>
<feature type="active site" description="Charge relay system" evidence="6 7">
    <location>
        <position position="570"/>
    </location>
</feature>
<feature type="chain" id="PRO_5044713499" evidence="8">
    <location>
        <begin position="30"/>
        <end position="786"/>
    </location>
</feature>
<dbReference type="PROSITE" id="PS00137">
    <property type="entry name" value="SUBTILASE_HIS"/>
    <property type="match status" value="1"/>
</dbReference>
<reference evidence="13" key="1">
    <citation type="submission" date="2022-07" db="EMBL/GenBank/DDBJ databases">
        <authorList>
            <person name="Macas J."/>
            <person name="Novak P."/>
            <person name="Neumann P."/>
        </authorList>
    </citation>
    <scope>NUCLEOTIDE SEQUENCE</scope>
</reference>
<evidence type="ECO:0000256" key="3">
    <source>
        <dbReference type="ARBA" id="ARBA00022729"/>
    </source>
</evidence>
<dbReference type="Gene3D" id="3.30.70.80">
    <property type="entry name" value="Peptidase S8 propeptide/proteinase inhibitor I9"/>
    <property type="match status" value="1"/>
</dbReference>
<dbReference type="FunFam" id="3.50.30.30:FF:000005">
    <property type="entry name" value="subtilisin-like protease SBT1.5"/>
    <property type="match status" value="1"/>
</dbReference>
<dbReference type="CDD" id="cd02120">
    <property type="entry name" value="PA_subtilisin_like"/>
    <property type="match status" value="1"/>
</dbReference>
<dbReference type="InterPro" id="IPR015500">
    <property type="entry name" value="Peptidase_S8_subtilisin-rel"/>
</dbReference>
<comment type="caution">
    <text evidence="13">The sequence shown here is derived from an EMBL/GenBank/DDBJ whole genome shotgun (WGS) entry which is preliminary data.</text>
</comment>
<evidence type="ECO:0000313" key="14">
    <source>
        <dbReference type="Proteomes" id="UP001152523"/>
    </source>
</evidence>
<accession>A0AAV0FRI2</accession>
<evidence type="ECO:0000256" key="2">
    <source>
        <dbReference type="ARBA" id="ARBA00022670"/>
    </source>
</evidence>
<name>A0AAV0FRI2_9ASTE</name>
<dbReference type="InterPro" id="IPR023828">
    <property type="entry name" value="Peptidase_S8_Ser-AS"/>
</dbReference>
<feature type="active site" description="Charge relay system" evidence="6 7">
    <location>
        <position position="229"/>
    </location>
</feature>
<dbReference type="FunFam" id="3.40.50.200:FF:000006">
    <property type="entry name" value="Subtilisin-like protease SBT1.5"/>
    <property type="match status" value="1"/>
</dbReference>
<organism evidence="13 14">
    <name type="scientific">Cuscuta epithymum</name>
    <dbReference type="NCBI Taxonomy" id="186058"/>
    <lineage>
        <taxon>Eukaryota</taxon>
        <taxon>Viridiplantae</taxon>
        <taxon>Streptophyta</taxon>
        <taxon>Embryophyta</taxon>
        <taxon>Tracheophyta</taxon>
        <taxon>Spermatophyta</taxon>
        <taxon>Magnoliopsida</taxon>
        <taxon>eudicotyledons</taxon>
        <taxon>Gunneridae</taxon>
        <taxon>Pentapetalae</taxon>
        <taxon>asterids</taxon>
        <taxon>lamiids</taxon>
        <taxon>Solanales</taxon>
        <taxon>Convolvulaceae</taxon>
        <taxon>Cuscuteae</taxon>
        <taxon>Cuscuta</taxon>
        <taxon>Cuscuta subgen. Cuscuta</taxon>
    </lineage>
</organism>
<evidence type="ECO:0000313" key="12">
    <source>
        <dbReference type="EMBL" id="CAH9080842.1"/>
    </source>
</evidence>
<evidence type="ECO:0000313" key="13">
    <source>
        <dbReference type="EMBL" id="CAH9137794.1"/>
    </source>
</evidence>
<dbReference type="EMBL" id="CAMAPF010000035">
    <property type="protein sequence ID" value="CAH9080842.1"/>
    <property type="molecule type" value="Genomic_DNA"/>
</dbReference>
<evidence type="ECO:0000259" key="10">
    <source>
        <dbReference type="Pfam" id="PF05922"/>
    </source>
</evidence>
<feature type="signal peptide" evidence="8">
    <location>
        <begin position="1"/>
        <end position="29"/>
    </location>
</feature>
<evidence type="ECO:0000256" key="8">
    <source>
        <dbReference type="SAM" id="SignalP"/>
    </source>
</evidence>
<sequence>MCMFSMRSFLLLLCAPVFIFSLIGESTQAAVPPSEETETENGVYIVYMGTVVASSSSNDEVEAGIAHLMTSVIKRKREVLVHSYTNGFSGFAARLTEEEAQSIAQQPGVVSVFPDPVIHLHTTRSWDFLQSFSSKKDYFKLRSPYSGQSSSSSSSSTRSDTIIGILDTGIWPESASFSDKGMGPIPTQWKGMCKQGKDFNSSLCNRKIIGAKYYSGSSKKGSPRDLNGHGTHVASTAAGSLAHGASYYGLASGTAKGGSPTSRIAMYQVCTAYGGCLGSDILKGFDDAIKDGVNVLSLSLGGGYGEKTDYSKDPIAIGSFHAMEKGIIVICSAGNGGPDTSTVVNDAPWILTVAASTLDRHFRSQIILGGNKVIEGTAIQFSKLKKTPVYPLVTGASVKWDNATQSDARACVSDTLNPAKVKGNIIVCENQKQDSFYDSMWRADEVKSAGGLGIIATTSDEYSLMALKFDTFPASMVTQKEGNKILSYISSARHPVATILPTVTTIGQEPAPAVIFFSSRGPSLTSLNLLKPDITAPGVNILAAWPDDDKTDGSMIPGKKTGYNLESGTSMSCPHISGVAAVVKAHNPAFSASAIRSAIMTTATQTNNQNGPIRTSSGSIATPYDFGAGQVNPTLALDPGLVYETEIEDYVLFLCATGYNTSQIRLISSTIRKDFECPHDLSPDSISNLNYPSIAISKLNQGETKIVTRKVTNVGDENSVYTATITADRGMDVTVSPKKLVFTRGIKKVTYKVTITAKSTPKKDIFSFITWKSGKYAVRSPIVVST</sequence>
<dbReference type="PROSITE" id="PS00138">
    <property type="entry name" value="SUBTILASE_SER"/>
    <property type="match status" value="1"/>
</dbReference>
<feature type="domain" description="Subtilisin-like protease fibronectin type-III" evidence="11">
    <location>
        <begin position="688"/>
        <end position="784"/>
    </location>
</feature>
<dbReference type="InterPro" id="IPR045051">
    <property type="entry name" value="SBT"/>
</dbReference>
<evidence type="ECO:0000256" key="5">
    <source>
        <dbReference type="ARBA" id="ARBA00022825"/>
    </source>
</evidence>
<evidence type="ECO:0000256" key="7">
    <source>
        <dbReference type="PROSITE-ProRule" id="PRU01240"/>
    </source>
</evidence>
<keyword evidence="4 7" id="KW-0378">Hydrolase</keyword>
<dbReference type="InterPro" id="IPR000209">
    <property type="entry name" value="Peptidase_S8/S53_dom"/>
</dbReference>
<dbReference type="Pfam" id="PF05922">
    <property type="entry name" value="Inhibitor_I9"/>
    <property type="match status" value="1"/>
</dbReference>
<dbReference type="CDD" id="cd04852">
    <property type="entry name" value="Peptidases_S8_3"/>
    <property type="match status" value="1"/>
</dbReference>
<dbReference type="Pfam" id="PF17766">
    <property type="entry name" value="fn3_6"/>
    <property type="match status" value="1"/>
</dbReference>
<protein>
    <submittedName>
        <fullName evidence="13">Uncharacterized protein</fullName>
    </submittedName>
</protein>
<dbReference type="AlphaFoldDB" id="A0AAV0FRI2"/>
<gene>
    <name evidence="13" type="ORF">CEPIT_LOCUS36304</name>
    <name evidence="12" type="ORF">CEPIT_LOCUS7454</name>
</gene>
<dbReference type="InterPro" id="IPR037045">
    <property type="entry name" value="S8pro/Inhibitor_I9_sf"/>
</dbReference>
<keyword evidence="5 7" id="KW-0720">Serine protease</keyword>
<dbReference type="PANTHER" id="PTHR10795">
    <property type="entry name" value="PROPROTEIN CONVERTASE SUBTILISIN/KEXIN"/>
    <property type="match status" value="1"/>
</dbReference>
<evidence type="ECO:0000256" key="6">
    <source>
        <dbReference type="PIRSR" id="PIRSR615500-1"/>
    </source>
</evidence>
<dbReference type="EMBL" id="CAMAPF010001001">
    <property type="protein sequence ID" value="CAH9137794.1"/>
    <property type="molecule type" value="Genomic_DNA"/>
</dbReference>
<feature type="domain" description="Inhibitor I9" evidence="10">
    <location>
        <begin position="43"/>
        <end position="121"/>
    </location>
</feature>
<evidence type="ECO:0000259" key="11">
    <source>
        <dbReference type="Pfam" id="PF17766"/>
    </source>
</evidence>
<feature type="active site" description="Charge relay system" evidence="6 7">
    <location>
        <position position="167"/>
    </location>
</feature>